<evidence type="ECO:0000256" key="2">
    <source>
        <dbReference type="ARBA" id="ARBA00022801"/>
    </source>
</evidence>
<dbReference type="PROSITE" id="PS00708">
    <property type="entry name" value="PRO_ENDOPEP_SER"/>
    <property type="match status" value="1"/>
</dbReference>
<name>A0ABS5DXB5_9BURK</name>
<comment type="function">
    <text evidence="7">This enzyme catalyzes the hydrolysis of the N-terminal peptide bond of an N-acetylated peptide to generate an N-acetylated amino acid and a peptide with a free N-terminus. It preferentially cleaves off Ac-Ala, Ac-Met and Ac-Ser. Also, involved in the degradation of oxidized and glycated proteins.</text>
</comment>
<feature type="domain" description="Peptidase S9 prolyl oligopeptidase catalytic" evidence="8">
    <location>
        <begin position="468"/>
        <end position="674"/>
    </location>
</feature>
<proteinExistence type="predicted"/>
<accession>A0ABS5DXB5</accession>
<dbReference type="SUPFAM" id="SSF53474">
    <property type="entry name" value="alpha/beta-Hydrolases"/>
    <property type="match status" value="1"/>
</dbReference>
<dbReference type="Pfam" id="PF00326">
    <property type="entry name" value="Peptidase_S9"/>
    <property type="match status" value="1"/>
</dbReference>
<dbReference type="Pfam" id="PF07676">
    <property type="entry name" value="PD40"/>
    <property type="match status" value="2"/>
</dbReference>
<dbReference type="Gene3D" id="2.120.10.30">
    <property type="entry name" value="TolB, C-terminal domain"/>
    <property type="match status" value="2"/>
</dbReference>
<dbReference type="Gene3D" id="3.40.50.1820">
    <property type="entry name" value="alpha/beta hydrolase"/>
    <property type="match status" value="1"/>
</dbReference>
<comment type="caution">
    <text evidence="9">The sequence shown here is derived from an EMBL/GenBank/DDBJ whole genome shotgun (WGS) entry which is preliminary data.</text>
</comment>
<keyword evidence="4" id="KW-0007">Acetylation</keyword>
<keyword evidence="3" id="KW-0720">Serine protease</keyword>
<dbReference type="InterPro" id="IPR011659">
    <property type="entry name" value="WD40"/>
</dbReference>
<evidence type="ECO:0000313" key="9">
    <source>
        <dbReference type="EMBL" id="MBQ0935780.1"/>
    </source>
</evidence>
<gene>
    <name evidence="9" type="ORF">KAK11_10605</name>
</gene>
<dbReference type="RefSeq" id="WP_210809067.1">
    <property type="nucleotide sequence ID" value="NZ_JAGQDG010000004.1"/>
</dbReference>
<dbReference type="PANTHER" id="PTHR42776">
    <property type="entry name" value="SERINE PEPTIDASE S9 FAMILY MEMBER"/>
    <property type="match status" value="1"/>
</dbReference>
<keyword evidence="2" id="KW-0378">Hydrolase</keyword>
<protein>
    <recommendedName>
        <fullName evidence="6">Acyl-peptide hydrolase</fullName>
    </recommendedName>
    <alternativeName>
        <fullName evidence="5">Acylaminoacyl-peptidase</fullName>
    </alternativeName>
</protein>
<keyword evidence="10" id="KW-1185">Reference proteome</keyword>
<evidence type="ECO:0000256" key="3">
    <source>
        <dbReference type="ARBA" id="ARBA00022825"/>
    </source>
</evidence>
<evidence type="ECO:0000256" key="7">
    <source>
        <dbReference type="ARBA" id="ARBA00045885"/>
    </source>
</evidence>
<dbReference type="EMBL" id="JAGQDG010000004">
    <property type="protein sequence ID" value="MBQ0935780.1"/>
    <property type="molecule type" value="Genomic_DNA"/>
</dbReference>
<organism evidence="9 10">
    <name type="scientific">Ideonella paludis</name>
    <dbReference type="NCBI Taxonomy" id="1233411"/>
    <lineage>
        <taxon>Bacteria</taxon>
        <taxon>Pseudomonadati</taxon>
        <taxon>Pseudomonadota</taxon>
        <taxon>Betaproteobacteria</taxon>
        <taxon>Burkholderiales</taxon>
        <taxon>Sphaerotilaceae</taxon>
        <taxon>Ideonella</taxon>
    </lineage>
</organism>
<evidence type="ECO:0000259" key="8">
    <source>
        <dbReference type="Pfam" id="PF00326"/>
    </source>
</evidence>
<dbReference type="PANTHER" id="PTHR42776:SF13">
    <property type="entry name" value="DIPEPTIDYL-PEPTIDASE 5"/>
    <property type="match status" value="1"/>
</dbReference>
<dbReference type="InterPro" id="IPR001375">
    <property type="entry name" value="Peptidase_S9_cat"/>
</dbReference>
<dbReference type="InterPro" id="IPR029058">
    <property type="entry name" value="AB_hydrolase_fold"/>
</dbReference>
<dbReference type="InterPro" id="IPR002471">
    <property type="entry name" value="Pept_S9_AS"/>
</dbReference>
<evidence type="ECO:0000256" key="4">
    <source>
        <dbReference type="ARBA" id="ARBA00022990"/>
    </source>
</evidence>
<evidence type="ECO:0000256" key="6">
    <source>
        <dbReference type="ARBA" id="ARBA00032596"/>
    </source>
</evidence>
<sequence>MAKTSSTPLTVDLLWQLQRIGAPSLSADGAQVVCSVTQPSMQDNRTASSLWLLSTLGGEPRQLTQCGDKDGQPRFSPTGEWIAFVAKREQNGVKDETPQLYLIPPDGGEARRAGVVPTGVDAFKWFPDGQRLALISWVWPEGRGMKDQAARLKAFKERKETAYITDAAVYRHWDDNLPMGRVPHVLVLEVATGKVTDVLEGTDYELQRREPGAADLSISPDGQRIAFVHDPARGQHPAPRMALAEIELKGSARKAVRDLVKHADWDFNAPSYSPDSLSLAFLASHQAKKHTMPQQLAVLDLADKRARWEVISAEWDREPQAPLLWSEDASALLFVAEEQGRSHVWRFDVAHREPSVVAQGGTIHGFDTAAACLVTLTDRAAHPGRLHAQGVDDRGVRLGQEAERIETFNDKLLANVALGSTEEHWVTGAKGEKVQVWLHFPPGFDRKKKYPLLHTIHGGPHTGPGDCWHWRWNYLVFAAQGYVTANVNYHGSSGFGHAFLDSITHQWGALELQDMEAATDWLLKKPWIDRQRVFATGGSYGGYMVAWMNAHVKPGRYKAYICHAGCFDWVGMFADDAYGWHAQELGAWYWNDMAKAHSQSPHAFAASMQTPTLVIHGAKDYRVPDAQGLAYYNTLKAKGVDAKLVWFPDENHWILKPRNSALWYQEFFDWLKRHDPAATPKRTAAKKPASKR</sequence>
<dbReference type="Proteomes" id="UP000672097">
    <property type="component" value="Unassembled WGS sequence"/>
</dbReference>
<dbReference type="SUPFAM" id="SSF82171">
    <property type="entry name" value="DPP6 N-terminal domain-like"/>
    <property type="match status" value="1"/>
</dbReference>
<dbReference type="InterPro" id="IPR011042">
    <property type="entry name" value="6-blade_b-propeller_TolB-like"/>
</dbReference>
<keyword evidence="1" id="KW-0732">Signal</keyword>
<evidence type="ECO:0000256" key="1">
    <source>
        <dbReference type="ARBA" id="ARBA00022729"/>
    </source>
</evidence>
<evidence type="ECO:0000256" key="5">
    <source>
        <dbReference type="ARBA" id="ARBA00032284"/>
    </source>
</evidence>
<evidence type="ECO:0000313" key="10">
    <source>
        <dbReference type="Proteomes" id="UP000672097"/>
    </source>
</evidence>
<reference evidence="9 10" key="1">
    <citation type="submission" date="2021-04" db="EMBL/GenBank/DDBJ databases">
        <title>The genome sequence of type strain Ideonella paludis KCTC 32238.</title>
        <authorList>
            <person name="Liu Y."/>
        </authorList>
    </citation>
    <scope>NUCLEOTIDE SEQUENCE [LARGE SCALE GENOMIC DNA]</scope>
    <source>
        <strain evidence="9 10">KCTC 32238</strain>
    </source>
</reference>
<keyword evidence="3" id="KW-0645">Protease</keyword>